<keyword evidence="1" id="KW-0472">Membrane</keyword>
<sequence length="229" mass="25530">MLPRQGIQSKKNALQWLVWPMRPSIASRLSLVHWIPDHPCQKPYHNGLYKQQTMGRPSTSSIRVQGRCDRLITALIVLTDEGLRVTQIPGAQEKQMTTATTIIMTAQVVTTTTSTAVITKTITRVASVMKRARKKKCPFHQKSFPDLGQNTLYPSGMRPYSQFEKSTRNQSQMHLTSCQTHPRAIAAVAAVAAVVLLIVTLKTMRMMMVATPCLTQPRPHGVPIKMEGS</sequence>
<organism evidence="2 3">
    <name type="scientific">Syncephalastrum racemosum</name>
    <name type="common">Filamentous fungus</name>
    <dbReference type="NCBI Taxonomy" id="13706"/>
    <lineage>
        <taxon>Eukaryota</taxon>
        <taxon>Fungi</taxon>
        <taxon>Fungi incertae sedis</taxon>
        <taxon>Mucoromycota</taxon>
        <taxon>Mucoromycotina</taxon>
        <taxon>Mucoromycetes</taxon>
        <taxon>Mucorales</taxon>
        <taxon>Syncephalastraceae</taxon>
        <taxon>Syncephalastrum</taxon>
    </lineage>
</organism>
<reference evidence="2 3" key="1">
    <citation type="submission" date="2016-07" db="EMBL/GenBank/DDBJ databases">
        <title>Pervasive Adenine N6-methylation of Active Genes in Fungi.</title>
        <authorList>
            <consortium name="DOE Joint Genome Institute"/>
            <person name="Mondo S.J."/>
            <person name="Dannebaum R.O."/>
            <person name="Kuo R.C."/>
            <person name="Labutti K."/>
            <person name="Haridas S."/>
            <person name="Kuo A."/>
            <person name="Salamov A."/>
            <person name="Ahrendt S.R."/>
            <person name="Lipzen A."/>
            <person name="Sullivan W."/>
            <person name="Andreopoulos W.B."/>
            <person name="Clum A."/>
            <person name="Lindquist E."/>
            <person name="Daum C."/>
            <person name="Ramamoorthy G.K."/>
            <person name="Gryganskyi A."/>
            <person name="Culley D."/>
            <person name="Magnuson J.K."/>
            <person name="James T.Y."/>
            <person name="O'Malley M.A."/>
            <person name="Stajich J.E."/>
            <person name="Spatafora J.W."/>
            <person name="Visel A."/>
            <person name="Grigoriev I.V."/>
        </authorList>
    </citation>
    <scope>NUCLEOTIDE SEQUENCE [LARGE SCALE GENOMIC DNA]</scope>
    <source>
        <strain evidence="2 3">NRRL 2496</strain>
    </source>
</reference>
<proteinExistence type="predicted"/>
<protein>
    <submittedName>
        <fullName evidence="2">Uncharacterized protein</fullName>
    </submittedName>
</protein>
<dbReference type="Proteomes" id="UP000242180">
    <property type="component" value="Unassembled WGS sequence"/>
</dbReference>
<keyword evidence="3" id="KW-1185">Reference proteome</keyword>
<keyword evidence="1" id="KW-0812">Transmembrane</keyword>
<dbReference type="AlphaFoldDB" id="A0A1X2HA98"/>
<accession>A0A1X2HA98</accession>
<gene>
    <name evidence="2" type="ORF">BCR43DRAFT_493195</name>
</gene>
<keyword evidence="1" id="KW-1133">Transmembrane helix</keyword>
<name>A0A1X2HA98_SYNRA</name>
<feature type="transmembrane region" description="Helical" evidence="1">
    <location>
        <begin position="184"/>
        <end position="201"/>
    </location>
</feature>
<dbReference type="EMBL" id="MCGN01000006">
    <property type="protein sequence ID" value="ORY95572.1"/>
    <property type="molecule type" value="Genomic_DNA"/>
</dbReference>
<evidence type="ECO:0000313" key="3">
    <source>
        <dbReference type="Proteomes" id="UP000242180"/>
    </source>
</evidence>
<dbReference type="InParanoid" id="A0A1X2HA98"/>
<evidence type="ECO:0000256" key="1">
    <source>
        <dbReference type="SAM" id="Phobius"/>
    </source>
</evidence>
<evidence type="ECO:0000313" key="2">
    <source>
        <dbReference type="EMBL" id="ORY95572.1"/>
    </source>
</evidence>
<comment type="caution">
    <text evidence="2">The sequence shown here is derived from an EMBL/GenBank/DDBJ whole genome shotgun (WGS) entry which is preliminary data.</text>
</comment>